<evidence type="ECO:0000256" key="4">
    <source>
        <dbReference type="ARBA" id="ARBA00022989"/>
    </source>
</evidence>
<dbReference type="EMBL" id="JAATJL010000001">
    <property type="protein sequence ID" value="NJC23056.1"/>
    <property type="molecule type" value="Genomic_DNA"/>
</dbReference>
<feature type="transmembrane region" description="Helical" evidence="6">
    <location>
        <begin position="46"/>
        <end position="71"/>
    </location>
</feature>
<gene>
    <name evidence="8" type="ORF">BJ994_002132</name>
</gene>
<keyword evidence="4 6" id="KW-1133">Transmembrane helix</keyword>
<evidence type="ECO:0000256" key="6">
    <source>
        <dbReference type="RuleBase" id="RU363032"/>
    </source>
</evidence>
<organism evidence="8 9">
    <name type="scientific">Arthrobacter pigmenti</name>
    <dbReference type="NCBI Taxonomy" id="271432"/>
    <lineage>
        <taxon>Bacteria</taxon>
        <taxon>Bacillati</taxon>
        <taxon>Actinomycetota</taxon>
        <taxon>Actinomycetes</taxon>
        <taxon>Micrococcales</taxon>
        <taxon>Micrococcaceae</taxon>
        <taxon>Arthrobacter</taxon>
    </lineage>
</organism>
<dbReference type="Proteomes" id="UP000547458">
    <property type="component" value="Unassembled WGS sequence"/>
</dbReference>
<evidence type="ECO:0000313" key="8">
    <source>
        <dbReference type="EMBL" id="NJC23056.1"/>
    </source>
</evidence>
<keyword evidence="5 6" id="KW-0472">Membrane</keyword>
<dbReference type="PANTHER" id="PTHR30177">
    <property type="entry name" value="GLYCINE BETAINE/L-PROLINE TRANSPORT SYSTEM PERMEASE PROTEIN PROW"/>
    <property type="match status" value="1"/>
</dbReference>
<feature type="transmembrane region" description="Helical" evidence="6">
    <location>
        <begin position="179"/>
        <end position="200"/>
    </location>
</feature>
<comment type="subcellular location">
    <subcellularLocation>
        <location evidence="6">Cell membrane</location>
        <topology evidence="6">Multi-pass membrane protein</topology>
    </subcellularLocation>
    <subcellularLocation>
        <location evidence="1">Membrane</location>
        <topology evidence="1">Multi-pass membrane protein</topology>
    </subcellularLocation>
</comment>
<accession>A0A846RVK0</accession>
<feature type="transmembrane region" description="Helical" evidence="6">
    <location>
        <begin position="132"/>
        <end position="159"/>
    </location>
</feature>
<dbReference type="PANTHER" id="PTHR30177:SF4">
    <property type="entry name" value="OSMOPROTECTANT IMPORT PERMEASE PROTEIN OSMW"/>
    <property type="match status" value="1"/>
</dbReference>
<comment type="caution">
    <text evidence="8">The sequence shown here is derived from an EMBL/GenBank/DDBJ whole genome shotgun (WGS) entry which is preliminary data.</text>
</comment>
<dbReference type="Pfam" id="PF00528">
    <property type="entry name" value="BPD_transp_1"/>
    <property type="match status" value="1"/>
</dbReference>
<evidence type="ECO:0000259" key="7">
    <source>
        <dbReference type="PROSITE" id="PS50928"/>
    </source>
</evidence>
<dbReference type="GO" id="GO:0005886">
    <property type="term" value="C:plasma membrane"/>
    <property type="evidence" value="ECO:0007669"/>
    <property type="project" value="UniProtKB-SubCell"/>
</dbReference>
<dbReference type="PROSITE" id="PS50928">
    <property type="entry name" value="ABC_TM1"/>
    <property type="match status" value="1"/>
</dbReference>
<reference evidence="8 9" key="1">
    <citation type="submission" date="2020-03" db="EMBL/GenBank/DDBJ databases">
        <title>Sequencing the genomes of 1000 actinobacteria strains.</title>
        <authorList>
            <person name="Klenk H.-P."/>
        </authorList>
    </citation>
    <scope>NUCLEOTIDE SEQUENCE [LARGE SCALE GENOMIC DNA]</scope>
    <source>
        <strain evidence="8 9">DSM 16403</strain>
    </source>
</reference>
<evidence type="ECO:0000256" key="2">
    <source>
        <dbReference type="ARBA" id="ARBA00022448"/>
    </source>
</evidence>
<dbReference type="CDD" id="cd06261">
    <property type="entry name" value="TM_PBP2"/>
    <property type="match status" value="1"/>
</dbReference>
<dbReference type="InterPro" id="IPR051204">
    <property type="entry name" value="ABC_transp_perm/SBD"/>
</dbReference>
<evidence type="ECO:0000313" key="9">
    <source>
        <dbReference type="Proteomes" id="UP000547458"/>
    </source>
</evidence>
<keyword evidence="3 6" id="KW-0812">Transmembrane</keyword>
<comment type="similarity">
    <text evidence="6">Belongs to the binding-protein-dependent transport system permease family.</text>
</comment>
<dbReference type="RefSeq" id="WP_167994000.1">
    <property type="nucleotide sequence ID" value="NZ_JAATJL010000001.1"/>
</dbReference>
<dbReference type="SUPFAM" id="SSF161098">
    <property type="entry name" value="MetI-like"/>
    <property type="match status" value="1"/>
</dbReference>
<keyword evidence="2 6" id="KW-0813">Transport</keyword>
<dbReference type="InterPro" id="IPR000515">
    <property type="entry name" value="MetI-like"/>
</dbReference>
<dbReference type="GO" id="GO:0055085">
    <property type="term" value="P:transmembrane transport"/>
    <property type="evidence" value="ECO:0007669"/>
    <property type="project" value="InterPro"/>
</dbReference>
<dbReference type="InterPro" id="IPR035906">
    <property type="entry name" value="MetI-like_sf"/>
</dbReference>
<sequence length="237" mass="25166">MEWFLDNFSYIAELTGLHLVQAILPLVFGVAVAIPVAQLARLSKPLAGAILTTSALLYTIPSLAMFVLLPLILGTQVLDPVNVIVALTIYAVALLVRSTLDALNSIDDGVRQAAVAMGFTPVRRFLTVDLPLSIPVLIAGLRVISVTNISLVSVGALIGIPSLGTLFTDGLNRNFPTEIVIGIIVTLLLALVMDLMLVVLERVLTPWTRRAKVSDDPMQVTADANLGSDASRAGGVY</sequence>
<protein>
    <submittedName>
        <fullName evidence="8">Osmoprotectant transport system permease protein</fullName>
    </submittedName>
</protein>
<feature type="transmembrane region" description="Helical" evidence="6">
    <location>
        <begin position="20"/>
        <end position="39"/>
    </location>
</feature>
<evidence type="ECO:0000256" key="3">
    <source>
        <dbReference type="ARBA" id="ARBA00022692"/>
    </source>
</evidence>
<evidence type="ECO:0000256" key="5">
    <source>
        <dbReference type="ARBA" id="ARBA00023136"/>
    </source>
</evidence>
<evidence type="ECO:0000256" key="1">
    <source>
        <dbReference type="ARBA" id="ARBA00004141"/>
    </source>
</evidence>
<dbReference type="AlphaFoldDB" id="A0A846RVK0"/>
<name>A0A846RVK0_9MICC</name>
<dbReference type="GO" id="GO:0031460">
    <property type="term" value="P:glycine betaine transport"/>
    <property type="evidence" value="ECO:0007669"/>
    <property type="project" value="TreeGrafter"/>
</dbReference>
<feature type="transmembrane region" description="Helical" evidence="6">
    <location>
        <begin position="77"/>
        <end position="96"/>
    </location>
</feature>
<proteinExistence type="inferred from homology"/>
<dbReference type="Gene3D" id="1.10.3720.10">
    <property type="entry name" value="MetI-like"/>
    <property type="match status" value="1"/>
</dbReference>
<feature type="domain" description="ABC transmembrane type-1" evidence="7">
    <location>
        <begin position="11"/>
        <end position="197"/>
    </location>
</feature>
<keyword evidence="9" id="KW-1185">Reference proteome</keyword>